<dbReference type="AlphaFoldDB" id="C4XR63"/>
<evidence type="ECO:0000313" key="4">
    <source>
        <dbReference type="Proteomes" id="UP000009071"/>
    </source>
</evidence>
<feature type="chain" id="PRO_5002946202" description="TNase-like domain-containing protein" evidence="1">
    <location>
        <begin position="26"/>
        <end position="143"/>
    </location>
</feature>
<dbReference type="eggNOG" id="COG1525">
    <property type="taxonomic scope" value="Bacteria"/>
</dbReference>
<feature type="signal peptide" evidence="1">
    <location>
        <begin position="1"/>
        <end position="25"/>
    </location>
</feature>
<protein>
    <recommendedName>
        <fullName evidence="2">TNase-like domain-containing protein</fullName>
    </recommendedName>
</protein>
<dbReference type="PROSITE" id="PS50830">
    <property type="entry name" value="TNASE_3"/>
    <property type="match status" value="1"/>
</dbReference>
<evidence type="ECO:0000313" key="3">
    <source>
        <dbReference type="EMBL" id="BAH75408.1"/>
    </source>
</evidence>
<feature type="domain" description="TNase-like" evidence="2">
    <location>
        <begin position="31"/>
        <end position="143"/>
    </location>
</feature>
<keyword evidence="4" id="KW-1185">Reference proteome</keyword>
<dbReference type="InterPro" id="IPR016071">
    <property type="entry name" value="Staphylococal_nuclease_OB-fold"/>
</dbReference>
<dbReference type="STRING" id="573370.DMR_19170"/>
<reference evidence="3 4" key="1">
    <citation type="journal article" date="2009" name="Genome Res.">
        <title>Whole genome sequence of Desulfovibrio magneticus strain RS-1 revealed common gene clusters in magnetotactic bacteria.</title>
        <authorList>
            <person name="Nakazawa H."/>
            <person name="Arakaki A."/>
            <person name="Narita-Yamada S."/>
            <person name="Yashiro I."/>
            <person name="Jinno K."/>
            <person name="Aoki N."/>
            <person name="Tsuruyama A."/>
            <person name="Okamura Y."/>
            <person name="Tanikawa S."/>
            <person name="Fujita N."/>
            <person name="Takeyama H."/>
            <person name="Matsunaga T."/>
        </authorList>
    </citation>
    <scope>NUCLEOTIDE SEQUENCE [LARGE SCALE GENOMIC DNA]</scope>
    <source>
        <strain evidence="4">ATCC 700980 / DSM 13731 / RS-1</strain>
    </source>
</reference>
<evidence type="ECO:0000259" key="2">
    <source>
        <dbReference type="PROSITE" id="PS50830"/>
    </source>
</evidence>
<dbReference type="SUPFAM" id="SSF50199">
    <property type="entry name" value="Staphylococcal nuclease"/>
    <property type="match status" value="1"/>
</dbReference>
<dbReference type="HOGENOM" id="CLU_046484_12_1_7"/>
<dbReference type="Gene3D" id="2.40.50.90">
    <property type="match status" value="1"/>
</dbReference>
<evidence type="ECO:0000256" key="1">
    <source>
        <dbReference type="SAM" id="SignalP"/>
    </source>
</evidence>
<sequence length="143" mass="15102">MPMRPSPAACLLFALCWLLSGPVVAAGADFGQVQAVVVRVCDGDTVVMDIPEYPPVIGKAIRVRLAGVNAPERRDPDPAVRQTAEEARQAMTALLPPGTAVTLTRIRRDKYFRLNAVVLVAGRDAAALAGLTPDLSEAGVTAR</sequence>
<accession>C4XR63</accession>
<keyword evidence="1" id="KW-0732">Signal</keyword>
<dbReference type="Pfam" id="PF00565">
    <property type="entry name" value="SNase"/>
    <property type="match status" value="1"/>
</dbReference>
<dbReference type="KEGG" id="dma:DMR_19170"/>
<proteinExistence type="predicted"/>
<dbReference type="Proteomes" id="UP000009071">
    <property type="component" value="Chromosome"/>
</dbReference>
<organism evidence="3 4">
    <name type="scientific">Solidesulfovibrio magneticus (strain ATCC 700980 / DSM 13731 / RS-1)</name>
    <name type="common">Desulfovibrio magneticus</name>
    <dbReference type="NCBI Taxonomy" id="573370"/>
    <lineage>
        <taxon>Bacteria</taxon>
        <taxon>Pseudomonadati</taxon>
        <taxon>Thermodesulfobacteriota</taxon>
        <taxon>Desulfovibrionia</taxon>
        <taxon>Desulfovibrionales</taxon>
        <taxon>Desulfovibrionaceae</taxon>
        <taxon>Solidesulfovibrio</taxon>
    </lineage>
</organism>
<dbReference type="EMBL" id="AP010904">
    <property type="protein sequence ID" value="BAH75408.1"/>
    <property type="molecule type" value="Genomic_DNA"/>
</dbReference>
<name>C4XR63_SOLM1</name>
<gene>
    <name evidence="3" type="ordered locus">DMR_19170</name>
</gene>
<dbReference type="InterPro" id="IPR035437">
    <property type="entry name" value="SNase_OB-fold_sf"/>
</dbReference>